<dbReference type="Gene3D" id="1.10.510.10">
    <property type="entry name" value="Transferase(Phosphotransferase) domain 1"/>
    <property type="match status" value="1"/>
</dbReference>
<evidence type="ECO:0000259" key="3">
    <source>
        <dbReference type="PROSITE" id="PS50011"/>
    </source>
</evidence>
<dbReference type="InterPro" id="IPR008271">
    <property type="entry name" value="Ser/Thr_kinase_AS"/>
</dbReference>
<accession>A0A1W0A3P1</accession>
<protein>
    <submittedName>
        <fullName evidence="4">Kinase</fullName>
    </submittedName>
</protein>
<dbReference type="InterPro" id="IPR011009">
    <property type="entry name" value="Kinase-like_dom_sf"/>
</dbReference>
<dbReference type="SMART" id="SM00220">
    <property type="entry name" value="S_TKc"/>
    <property type="match status" value="1"/>
</dbReference>
<keyword evidence="2" id="KW-0067">ATP-binding</keyword>
<evidence type="ECO:0000256" key="2">
    <source>
        <dbReference type="ARBA" id="ARBA00022840"/>
    </source>
</evidence>
<dbReference type="STRING" id="74557.A0A1W0A3P1"/>
<dbReference type="Gene3D" id="3.30.200.20">
    <property type="entry name" value="Phosphorylase Kinase, domain 1"/>
    <property type="match status" value="1"/>
</dbReference>
<dbReference type="GO" id="GO:0004674">
    <property type="term" value="F:protein serine/threonine kinase activity"/>
    <property type="evidence" value="ECO:0007669"/>
    <property type="project" value="TreeGrafter"/>
</dbReference>
<dbReference type="PROSITE" id="PS00108">
    <property type="entry name" value="PROTEIN_KINASE_ST"/>
    <property type="match status" value="1"/>
</dbReference>
<dbReference type="SUPFAM" id="SSF56112">
    <property type="entry name" value="Protein kinase-like (PK-like)"/>
    <property type="match status" value="1"/>
</dbReference>
<evidence type="ECO:0000256" key="1">
    <source>
        <dbReference type="ARBA" id="ARBA00022741"/>
    </source>
</evidence>
<sequence length="412" mass="46653">MSEALNKPMQYIDTGDFEIDKSDILGSGTFGNVYMGKYNNELVTVKSFTRQTQDPEREINTMLQCRSPYVLHLIGICGMNTSELKLVLQYMDGGDLCSHLDKKQNKKPSLTNYSELEIAWVVANGLADILHKRCIHRDVKSPNILLSTKHYIILVDMRLTRDLRTTMTQGAGTPYYTAPEVLKNSGHYSVQADIYSFGVLLTELDTLLLPYSNVTISPVDFMNGVCSGTLRSESSIDCAPWFKNLIDRCLAHDPNERQLHPKSFESDNHCTSEDNGSKGSLLICGEFKHIFVNDNCIYLVVPIEFTGLFFARYTSLPVVDIDINCPSCQEPNSILYADCMKCYKTLLQNSIKVNILIRRLQNVYAKPSYFCPMCHLENDNITTNQCDYCNHELCESEKLLQFIAQITMSQPS</sequence>
<dbReference type="PANTHER" id="PTHR44329:SF298">
    <property type="entry name" value="MIXED LINEAGE KINASE DOMAIN-LIKE PROTEIN"/>
    <property type="match status" value="1"/>
</dbReference>
<name>A0A1W0A3P1_9STRA</name>
<keyword evidence="4" id="KW-0418">Kinase</keyword>
<organism evidence="4 5">
    <name type="scientific">Thraustotheca clavata</name>
    <dbReference type="NCBI Taxonomy" id="74557"/>
    <lineage>
        <taxon>Eukaryota</taxon>
        <taxon>Sar</taxon>
        <taxon>Stramenopiles</taxon>
        <taxon>Oomycota</taxon>
        <taxon>Saprolegniomycetes</taxon>
        <taxon>Saprolegniales</taxon>
        <taxon>Achlyaceae</taxon>
        <taxon>Thraustotheca</taxon>
    </lineage>
</organism>
<dbReference type="Pfam" id="PF07714">
    <property type="entry name" value="PK_Tyr_Ser-Thr"/>
    <property type="match status" value="1"/>
</dbReference>
<keyword evidence="1" id="KW-0547">Nucleotide-binding</keyword>
<evidence type="ECO:0000313" key="5">
    <source>
        <dbReference type="Proteomes" id="UP000243217"/>
    </source>
</evidence>
<dbReference type="PANTHER" id="PTHR44329">
    <property type="entry name" value="SERINE/THREONINE-PROTEIN KINASE TNNI3K-RELATED"/>
    <property type="match status" value="1"/>
</dbReference>
<proteinExistence type="predicted"/>
<reference evidence="4 5" key="1">
    <citation type="journal article" date="2014" name="Genome Biol. Evol.">
        <title>The secreted proteins of Achlya hypogyna and Thraustotheca clavata identify the ancestral oomycete secretome and reveal gene acquisitions by horizontal gene transfer.</title>
        <authorList>
            <person name="Misner I."/>
            <person name="Blouin N."/>
            <person name="Leonard G."/>
            <person name="Richards T.A."/>
            <person name="Lane C.E."/>
        </authorList>
    </citation>
    <scope>NUCLEOTIDE SEQUENCE [LARGE SCALE GENOMIC DNA]</scope>
    <source>
        <strain evidence="4 5">ATCC 34112</strain>
    </source>
</reference>
<dbReference type="Proteomes" id="UP000243217">
    <property type="component" value="Unassembled WGS sequence"/>
</dbReference>
<dbReference type="EMBL" id="JNBS01000533">
    <property type="protein sequence ID" value="OQS04906.1"/>
    <property type="molecule type" value="Genomic_DNA"/>
</dbReference>
<dbReference type="PROSITE" id="PS50011">
    <property type="entry name" value="PROTEIN_KINASE_DOM"/>
    <property type="match status" value="1"/>
</dbReference>
<dbReference type="InterPro" id="IPR000719">
    <property type="entry name" value="Prot_kinase_dom"/>
</dbReference>
<dbReference type="OrthoDB" id="5946320at2759"/>
<comment type="caution">
    <text evidence="4">The sequence shown here is derived from an EMBL/GenBank/DDBJ whole genome shotgun (WGS) entry which is preliminary data.</text>
</comment>
<dbReference type="AlphaFoldDB" id="A0A1W0A3P1"/>
<dbReference type="InterPro" id="IPR051681">
    <property type="entry name" value="Ser/Thr_Kinases-Pseudokinases"/>
</dbReference>
<keyword evidence="4" id="KW-0808">Transferase</keyword>
<gene>
    <name evidence="4" type="ORF">THRCLA_02899</name>
</gene>
<feature type="domain" description="Protein kinase" evidence="3">
    <location>
        <begin position="19"/>
        <end position="292"/>
    </location>
</feature>
<dbReference type="InterPro" id="IPR001245">
    <property type="entry name" value="Ser-Thr/Tyr_kinase_cat_dom"/>
</dbReference>
<keyword evidence="5" id="KW-1185">Reference proteome</keyword>
<evidence type="ECO:0000313" key="4">
    <source>
        <dbReference type="EMBL" id="OQS04906.1"/>
    </source>
</evidence>
<dbReference type="GO" id="GO:0005524">
    <property type="term" value="F:ATP binding"/>
    <property type="evidence" value="ECO:0007669"/>
    <property type="project" value="UniProtKB-KW"/>
</dbReference>